<dbReference type="AlphaFoldDB" id="A0A7R6T0B0"/>
<reference evidence="5 6" key="1">
    <citation type="journal article" date="2012" name="Extremophiles">
        <title>Thermotomaculum hydrothermale gen. nov., sp. nov., a novel heterotrophic thermophile within the phylum Acidobacteria from a deep-sea hydrothermal vent chimney in the Southern Okinawa Trough.</title>
        <authorList>
            <person name="Izumi H."/>
            <person name="Nunoura T."/>
            <person name="Miyazaki M."/>
            <person name="Mino S."/>
            <person name="Toki T."/>
            <person name="Takai K."/>
            <person name="Sako Y."/>
            <person name="Sawabe T."/>
            <person name="Nakagawa S."/>
        </authorList>
    </citation>
    <scope>NUCLEOTIDE SEQUENCE [LARGE SCALE GENOMIC DNA]</scope>
    <source>
        <strain evidence="5 6">AC55</strain>
    </source>
</reference>
<gene>
    <name evidence="5" type="ORF">TTHT_2090</name>
</gene>
<dbReference type="InterPro" id="IPR002505">
    <property type="entry name" value="PTA_PTB"/>
</dbReference>
<comment type="similarity">
    <text evidence="1">Belongs to the phosphate acetyltransferase and butyryltransferase family.</text>
</comment>
<proteinExistence type="inferred from homology"/>
<dbReference type="PANTHER" id="PTHR43356">
    <property type="entry name" value="PHOSPHATE ACETYLTRANSFERASE"/>
    <property type="match status" value="1"/>
</dbReference>
<dbReference type="KEGG" id="thyd:TTHT_2090"/>
<feature type="domain" description="Phosphate acetyl/butaryl transferase" evidence="4">
    <location>
        <begin position="81"/>
        <end position="293"/>
    </location>
</feature>
<keyword evidence="2 5" id="KW-0808">Transferase</keyword>
<evidence type="ECO:0000313" key="6">
    <source>
        <dbReference type="Proteomes" id="UP000595564"/>
    </source>
</evidence>
<keyword evidence="3 5" id="KW-0012">Acyltransferase</keyword>
<evidence type="ECO:0000256" key="3">
    <source>
        <dbReference type="ARBA" id="ARBA00023315"/>
    </source>
</evidence>
<dbReference type="SUPFAM" id="SSF53659">
    <property type="entry name" value="Isocitrate/Isopropylmalate dehydrogenase-like"/>
    <property type="match status" value="1"/>
</dbReference>
<dbReference type="PANTHER" id="PTHR43356:SF2">
    <property type="entry name" value="PHOSPHATE ACETYLTRANSFERASE"/>
    <property type="match status" value="1"/>
</dbReference>
<accession>A0A7R6T0B0</accession>
<dbReference type="InterPro" id="IPR012147">
    <property type="entry name" value="P_Ac_Bu_trans"/>
</dbReference>
<keyword evidence="6" id="KW-1185">Reference proteome</keyword>
<dbReference type="Gene3D" id="3.40.718.10">
    <property type="entry name" value="Isopropylmalate Dehydrogenase"/>
    <property type="match status" value="1"/>
</dbReference>
<dbReference type="Pfam" id="PF01515">
    <property type="entry name" value="PTA_PTB"/>
    <property type="match status" value="2"/>
</dbReference>
<dbReference type="Proteomes" id="UP000595564">
    <property type="component" value="Chromosome"/>
</dbReference>
<feature type="domain" description="Phosphate acetyl/butaryl transferase" evidence="4">
    <location>
        <begin position="6"/>
        <end position="77"/>
    </location>
</feature>
<dbReference type="GO" id="GO:0050182">
    <property type="term" value="F:phosphate butyryltransferase activity"/>
    <property type="evidence" value="ECO:0007669"/>
    <property type="project" value="UniProtKB-EC"/>
</dbReference>
<evidence type="ECO:0000256" key="2">
    <source>
        <dbReference type="ARBA" id="ARBA00022679"/>
    </source>
</evidence>
<sequence>MKKLSNLIEKAKGAQKKKIVVVEGHDLPVLEAIKEALGLEIIEPILVGEKEKIEKSLKELDIPVSQVEILNTHSPEESAKNGISLVSKKMADVVMKGLIPTDTFLKAILNKEWGLRTDSILSHIALFEIPTYHKLLLITDAAMNIAPDINQKIHITKNAVNFMKNIVEEKPKVAFLTHNEKVKPGVQASEDAAMLTMMAKRGQLGDIVADGPLALDNIISKEAAEHKGIKSEVAGDADIIICPEIMSGNALYKSLTYFVKAKAAALIAGAKAPVVLTSRADSAETKLYSIVFAVVNS</sequence>
<dbReference type="EC" id="2.3.1.19" evidence="5"/>
<name>A0A7R6T0B0_9BACT</name>
<dbReference type="PIRSF" id="PIRSF000428">
    <property type="entry name" value="P_Ac_trans"/>
    <property type="match status" value="1"/>
</dbReference>
<dbReference type="InterPro" id="IPR050500">
    <property type="entry name" value="Phos_Acetyltrans/Butyryltrans"/>
</dbReference>
<protein>
    <submittedName>
        <fullName evidence="5">Phosphate butyryltransferase</fullName>
        <ecNumber evidence="5">2.3.1.19</ecNumber>
    </submittedName>
</protein>
<dbReference type="RefSeq" id="WP_201327838.1">
    <property type="nucleotide sequence ID" value="NZ_AP017470.1"/>
</dbReference>
<dbReference type="NCBIfam" id="NF006045">
    <property type="entry name" value="PRK08190.1"/>
    <property type="match status" value="1"/>
</dbReference>
<dbReference type="EMBL" id="AP017470">
    <property type="protein sequence ID" value="BBB33527.1"/>
    <property type="molecule type" value="Genomic_DNA"/>
</dbReference>
<evidence type="ECO:0000259" key="4">
    <source>
        <dbReference type="Pfam" id="PF01515"/>
    </source>
</evidence>
<evidence type="ECO:0000313" key="5">
    <source>
        <dbReference type="EMBL" id="BBB33527.1"/>
    </source>
</evidence>
<evidence type="ECO:0000256" key="1">
    <source>
        <dbReference type="ARBA" id="ARBA00005656"/>
    </source>
</evidence>
<organism evidence="5 6">
    <name type="scientific">Thermotomaculum hydrothermale</name>
    <dbReference type="NCBI Taxonomy" id="981385"/>
    <lineage>
        <taxon>Bacteria</taxon>
        <taxon>Pseudomonadati</taxon>
        <taxon>Acidobacteriota</taxon>
        <taxon>Holophagae</taxon>
        <taxon>Thermotomaculales</taxon>
        <taxon>Thermotomaculaceae</taxon>
        <taxon>Thermotomaculum</taxon>
    </lineage>
</organism>